<proteinExistence type="predicted"/>
<dbReference type="PROSITE" id="PS51257">
    <property type="entry name" value="PROKAR_LIPOPROTEIN"/>
    <property type="match status" value="1"/>
</dbReference>
<gene>
    <name evidence="2" type="ORF">DPBNPPHM_03272</name>
</gene>
<dbReference type="OrthoDB" id="9884609at2"/>
<evidence type="ECO:0000313" key="3">
    <source>
        <dbReference type="Proteomes" id="UP000434580"/>
    </source>
</evidence>
<name>A0A5S9NX50_9GAMM</name>
<dbReference type="Proteomes" id="UP000434580">
    <property type="component" value="Unassembled WGS sequence"/>
</dbReference>
<evidence type="ECO:0000256" key="1">
    <source>
        <dbReference type="SAM" id="SignalP"/>
    </source>
</evidence>
<dbReference type="EMBL" id="CACSII010000004">
    <property type="protein sequence ID" value="CAA0095379.1"/>
    <property type="molecule type" value="Genomic_DNA"/>
</dbReference>
<organism evidence="2 3">
    <name type="scientific">BD1-7 clade bacterium</name>
    <dbReference type="NCBI Taxonomy" id="2029982"/>
    <lineage>
        <taxon>Bacteria</taxon>
        <taxon>Pseudomonadati</taxon>
        <taxon>Pseudomonadota</taxon>
        <taxon>Gammaproteobacteria</taxon>
        <taxon>Cellvibrionales</taxon>
        <taxon>Spongiibacteraceae</taxon>
        <taxon>BD1-7 clade</taxon>
    </lineage>
</organism>
<sequence length="445" mass="46342">MTKKKHLIAIALTGIACSVPVSAKMVEVPAYGQIPYAASLCTYATTSASLGANISVGTGIEGSAGGGWLEALFADIEAIIEVPVGAEIGQTATAAIYTKNCVSLNADNQKELQNGNSDNAHLVRSVYSQVDMDKVTLGIIKNAVSLNTAVGTSRSVIQNYDIIAESLTDAFVSADPLDMGRAVSTVKDVAENSKAMIHPRVYDTLTGFDKAMQRHIGNLDVIGKSCNDLYSGNITHLPPELIERLDYICEDWKDIQSLTTTFVGDLNQSIGKAADAAKQMTALVGNAETLKGVSNSIGVVVDEIDQTADTVGDSVNRLNDTVGQTRELIDRSTSGAQKIIGGSLGTVQDTVNAVNASASNAGSSATTGLNKLNTEVQTTLDIVESLSIGSVAQLPVKIAQERLEAAEEAVAQVAGEVCDLGISGPFGFSVDVADIPGVSDVLDCD</sequence>
<feature type="chain" id="PRO_5030137971" description="Chromosome partition protein Smc" evidence="1">
    <location>
        <begin position="24"/>
        <end position="445"/>
    </location>
</feature>
<protein>
    <recommendedName>
        <fullName evidence="4">Chromosome partition protein Smc</fullName>
    </recommendedName>
</protein>
<feature type="signal peptide" evidence="1">
    <location>
        <begin position="1"/>
        <end position="23"/>
    </location>
</feature>
<keyword evidence="1" id="KW-0732">Signal</keyword>
<accession>A0A5S9NX50</accession>
<evidence type="ECO:0008006" key="4">
    <source>
        <dbReference type="Google" id="ProtNLM"/>
    </source>
</evidence>
<dbReference type="AlphaFoldDB" id="A0A5S9NX50"/>
<reference evidence="2 3" key="1">
    <citation type="submission" date="2019-11" db="EMBL/GenBank/DDBJ databases">
        <authorList>
            <person name="Holert J."/>
        </authorList>
    </citation>
    <scope>NUCLEOTIDE SEQUENCE [LARGE SCALE GENOMIC DNA]</scope>
    <source>
        <strain evidence="2">BC5_2</strain>
    </source>
</reference>
<evidence type="ECO:0000313" key="2">
    <source>
        <dbReference type="EMBL" id="CAA0095379.1"/>
    </source>
</evidence>